<evidence type="ECO:0000313" key="5">
    <source>
        <dbReference type="Proteomes" id="UP000320496"/>
    </source>
</evidence>
<dbReference type="OrthoDB" id="9811314at2"/>
<dbReference type="InterPro" id="IPR050361">
    <property type="entry name" value="MPP/UQCRC_Complex"/>
</dbReference>
<dbReference type="Proteomes" id="UP000320496">
    <property type="component" value="Chromosome"/>
</dbReference>
<dbReference type="AlphaFoldDB" id="A0A517Z2X5"/>
<dbReference type="EMBL" id="CP036275">
    <property type="protein sequence ID" value="QDU36825.1"/>
    <property type="molecule type" value="Genomic_DNA"/>
</dbReference>
<proteinExistence type="inferred from homology"/>
<feature type="domain" description="Peptidase M16 N-terminal" evidence="2">
    <location>
        <begin position="14"/>
        <end position="159"/>
    </location>
</feature>
<evidence type="ECO:0000313" key="4">
    <source>
        <dbReference type="EMBL" id="QDU36825.1"/>
    </source>
</evidence>
<dbReference type="InterPro" id="IPR007863">
    <property type="entry name" value="Peptidase_M16_C"/>
</dbReference>
<dbReference type="RefSeq" id="WP_145367452.1">
    <property type="nucleotide sequence ID" value="NZ_CP036275.1"/>
</dbReference>
<dbReference type="Pfam" id="PF05193">
    <property type="entry name" value="Peptidase_M16_C"/>
    <property type="match status" value="1"/>
</dbReference>
<evidence type="ECO:0000256" key="1">
    <source>
        <dbReference type="ARBA" id="ARBA00007261"/>
    </source>
</evidence>
<sequence length="421" mass="46857">MHFHQTQLSNGLQVIAELNPRAQSTAAGFFVRTGSRDETPEVAGVSHFLEHMAFKGDESFTADDINRIFDELGARYNASTSEEVTLFYAAVLPEYLPRTFELLATLMTPSLRQEDFDLEKQVILEEIGMYEDLPGFTAYDHVMQQHFTGHPLGNSILGTTESISALTAEQMRTYHADRYKAGNIILAVAGNTTWDNVRQLAEQHCGDWPAGNPARDTTEAAPRGARFCVPKPSIQQQHVMQLGPAPPSASPLRYAADLLSVIVGDDSGSRLYWDIVDPGYAEAAELSYNDYDGSGTWATYVCSRPEDIRDNLDRVGVIYEEVNRHGVTEEELEQARNKVSARIVLQSERPMGRLASLGGNWLYRNEYRTVEDDLEVVRSLTTADIRNLLDQYPLRQLTTVGVGPLERLDAPAENGSEQPAE</sequence>
<dbReference type="Pfam" id="PF00675">
    <property type="entry name" value="Peptidase_M16"/>
    <property type="match status" value="1"/>
</dbReference>
<dbReference type="SUPFAM" id="SSF63411">
    <property type="entry name" value="LuxS/MPP-like metallohydrolase"/>
    <property type="match status" value="2"/>
</dbReference>
<dbReference type="PANTHER" id="PTHR11851">
    <property type="entry name" value="METALLOPROTEASE"/>
    <property type="match status" value="1"/>
</dbReference>
<dbReference type="EC" id="3.4.24.55" evidence="4"/>
<organism evidence="4 5">
    <name type="scientific">Maioricimonas rarisocia</name>
    <dbReference type="NCBI Taxonomy" id="2528026"/>
    <lineage>
        <taxon>Bacteria</taxon>
        <taxon>Pseudomonadati</taxon>
        <taxon>Planctomycetota</taxon>
        <taxon>Planctomycetia</taxon>
        <taxon>Planctomycetales</taxon>
        <taxon>Planctomycetaceae</taxon>
        <taxon>Maioricimonas</taxon>
    </lineage>
</organism>
<dbReference type="GO" id="GO:0046872">
    <property type="term" value="F:metal ion binding"/>
    <property type="evidence" value="ECO:0007669"/>
    <property type="project" value="InterPro"/>
</dbReference>
<dbReference type="GO" id="GO:0004222">
    <property type="term" value="F:metalloendopeptidase activity"/>
    <property type="evidence" value="ECO:0007669"/>
    <property type="project" value="UniProtKB-EC"/>
</dbReference>
<dbReference type="GO" id="GO:0006508">
    <property type="term" value="P:proteolysis"/>
    <property type="evidence" value="ECO:0007669"/>
    <property type="project" value="UniProtKB-KW"/>
</dbReference>
<dbReference type="InterPro" id="IPR011249">
    <property type="entry name" value="Metalloenz_LuxS/M16"/>
</dbReference>
<evidence type="ECO:0000259" key="3">
    <source>
        <dbReference type="Pfam" id="PF05193"/>
    </source>
</evidence>
<feature type="domain" description="Peptidase M16 C-terminal" evidence="3">
    <location>
        <begin position="166"/>
        <end position="338"/>
    </location>
</feature>
<keyword evidence="4" id="KW-0645">Protease</keyword>
<evidence type="ECO:0000259" key="2">
    <source>
        <dbReference type="Pfam" id="PF00675"/>
    </source>
</evidence>
<dbReference type="PANTHER" id="PTHR11851:SF49">
    <property type="entry name" value="MITOCHONDRIAL-PROCESSING PEPTIDASE SUBUNIT ALPHA"/>
    <property type="match status" value="1"/>
</dbReference>
<dbReference type="InterPro" id="IPR011765">
    <property type="entry name" value="Pept_M16_N"/>
</dbReference>
<comment type="similarity">
    <text evidence="1">Belongs to the peptidase M16 family.</text>
</comment>
<accession>A0A517Z2X5</accession>
<gene>
    <name evidence="4" type="primary">ptrA_1</name>
    <name evidence="4" type="ORF">Mal4_11240</name>
</gene>
<name>A0A517Z2X5_9PLAN</name>
<dbReference type="KEGG" id="mri:Mal4_11240"/>
<keyword evidence="4" id="KW-0378">Hydrolase</keyword>
<protein>
    <submittedName>
        <fullName evidence="4">Protease 3</fullName>
        <ecNumber evidence="4">3.4.24.55</ecNumber>
    </submittedName>
</protein>
<dbReference type="Gene3D" id="3.30.830.10">
    <property type="entry name" value="Metalloenzyme, LuxS/M16 peptidase-like"/>
    <property type="match status" value="2"/>
</dbReference>
<keyword evidence="5" id="KW-1185">Reference proteome</keyword>
<reference evidence="4 5" key="1">
    <citation type="submission" date="2019-02" db="EMBL/GenBank/DDBJ databases">
        <title>Deep-cultivation of Planctomycetes and their phenomic and genomic characterization uncovers novel biology.</title>
        <authorList>
            <person name="Wiegand S."/>
            <person name="Jogler M."/>
            <person name="Boedeker C."/>
            <person name="Pinto D."/>
            <person name="Vollmers J."/>
            <person name="Rivas-Marin E."/>
            <person name="Kohn T."/>
            <person name="Peeters S.H."/>
            <person name="Heuer A."/>
            <person name="Rast P."/>
            <person name="Oberbeckmann S."/>
            <person name="Bunk B."/>
            <person name="Jeske O."/>
            <person name="Meyerdierks A."/>
            <person name="Storesund J.E."/>
            <person name="Kallscheuer N."/>
            <person name="Luecker S."/>
            <person name="Lage O.M."/>
            <person name="Pohl T."/>
            <person name="Merkel B.J."/>
            <person name="Hornburger P."/>
            <person name="Mueller R.-W."/>
            <person name="Bruemmer F."/>
            <person name="Labrenz M."/>
            <person name="Spormann A.M."/>
            <person name="Op den Camp H."/>
            <person name="Overmann J."/>
            <person name="Amann R."/>
            <person name="Jetten M.S.M."/>
            <person name="Mascher T."/>
            <person name="Medema M.H."/>
            <person name="Devos D.P."/>
            <person name="Kaster A.-K."/>
            <person name="Ovreas L."/>
            <person name="Rohde M."/>
            <person name="Galperin M.Y."/>
            <person name="Jogler C."/>
        </authorList>
    </citation>
    <scope>NUCLEOTIDE SEQUENCE [LARGE SCALE GENOMIC DNA]</scope>
    <source>
        <strain evidence="4 5">Mal4</strain>
    </source>
</reference>